<dbReference type="EMBL" id="UINC01039182">
    <property type="protein sequence ID" value="SVB37284.1"/>
    <property type="molecule type" value="Genomic_DNA"/>
</dbReference>
<evidence type="ECO:0000256" key="1">
    <source>
        <dbReference type="SAM" id="MobiDB-lite"/>
    </source>
</evidence>
<name>A0A382DH14_9ZZZZ</name>
<proteinExistence type="predicted"/>
<protein>
    <submittedName>
        <fullName evidence="2">Uncharacterized protein</fullName>
    </submittedName>
</protein>
<organism evidence="2">
    <name type="scientific">marine metagenome</name>
    <dbReference type="NCBI Taxonomy" id="408172"/>
    <lineage>
        <taxon>unclassified sequences</taxon>
        <taxon>metagenomes</taxon>
        <taxon>ecological metagenomes</taxon>
    </lineage>
</organism>
<gene>
    <name evidence="2" type="ORF">METZ01_LOCUS190138</name>
</gene>
<accession>A0A382DH14</accession>
<reference evidence="2" key="1">
    <citation type="submission" date="2018-05" db="EMBL/GenBank/DDBJ databases">
        <authorList>
            <person name="Lanie J.A."/>
            <person name="Ng W.-L."/>
            <person name="Kazmierczak K.M."/>
            <person name="Andrzejewski T.M."/>
            <person name="Davidsen T.M."/>
            <person name="Wayne K.J."/>
            <person name="Tettelin H."/>
            <person name="Glass J.I."/>
            <person name="Rusch D."/>
            <person name="Podicherti R."/>
            <person name="Tsui H.-C.T."/>
            <person name="Winkler M.E."/>
        </authorList>
    </citation>
    <scope>NUCLEOTIDE SEQUENCE</scope>
</reference>
<feature type="region of interest" description="Disordered" evidence="1">
    <location>
        <begin position="55"/>
        <end position="91"/>
    </location>
</feature>
<evidence type="ECO:0000313" key="2">
    <source>
        <dbReference type="EMBL" id="SVB37284.1"/>
    </source>
</evidence>
<sequence length="91" mass="10573">MEILTSKEWKNFYDTLLEDQNNALEVCKRFCNTTQSTKLKEKFGQNFGPANWSAEEKAASPQFVHTTSRTHHNPTRMHSTAMRIRPGEQDE</sequence>
<dbReference type="AlphaFoldDB" id="A0A382DH14"/>